<dbReference type="InterPro" id="IPR001375">
    <property type="entry name" value="Peptidase_S9_cat"/>
</dbReference>
<name>A0A370GVV6_9BACI</name>
<dbReference type="Proteomes" id="UP000255326">
    <property type="component" value="Unassembled WGS sequence"/>
</dbReference>
<evidence type="ECO:0000256" key="1">
    <source>
        <dbReference type="ARBA" id="ARBA00022801"/>
    </source>
</evidence>
<reference evidence="3 4" key="1">
    <citation type="submission" date="2018-07" db="EMBL/GenBank/DDBJ databases">
        <title>Genomic Encyclopedia of Type Strains, Phase IV (KMG-IV): sequencing the most valuable type-strain genomes for metagenomic binning, comparative biology and taxonomic classification.</title>
        <authorList>
            <person name="Goeker M."/>
        </authorList>
    </citation>
    <scope>NUCLEOTIDE SEQUENCE [LARGE SCALE GENOMIC DNA]</scope>
    <source>
        <strain evidence="3 4">DSM 25281</strain>
    </source>
</reference>
<dbReference type="SUPFAM" id="SSF53474">
    <property type="entry name" value="alpha/beta-Hydrolases"/>
    <property type="match status" value="1"/>
</dbReference>
<evidence type="ECO:0000259" key="2">
    <source>
        <dbReference type="Pfam" id="PF00326"/>
    </source>
</evidence>
<keyword evidence="1" id="KW-0378">Hydrolase</keyword>
<gene>
    <name evidence="3" type="ORF">DFR59_101457</name>
</gene>
<dbReference type="Pfam" id="PF00326">
    <property type="entry name" value="Peptidase_S9"/>
    <property type="match status" value="1"/>
</dbReference>
<dbReference type="NCBIfam" id="NF007857">
    <property type="entry name" value="PRK10566.1"/>
    <property type="match status" value="1"/>
</dbReference>
<keyword evidence="4" id="KW-1185">Reference proteome</keyword>
<dbReference type="Gene3D" id="3.40.50.1820">
    <property type="entry name" value="alpha/beta hydrolase"/>
    <property type="match status" value="1"/>
</dbReference>
<dbReference type="InterPro" id="IPR029058">
    <property type="entry name" value="AB_hydrolase_fold"/>
</dbReference>
<dbReference type="PANTHER" id="PTHR22946:SF9">
    <property type="entry name" value="POLYKETIDE TRANSFERASE AF380"/>
    <property type="match status" value="1"/>
</dbReference>
<protein>
    <recommendedName>
        <fullName evidence="2">Peptidase S9 prolyl oligopeptidase catalytic domain-containing protein</fullName>
    </recommendedName>
</protein>
<dbReference type="PANTHER" id="PTHR22946">
    <property type="entry name" value="DIENELACTONE HYDROLASE DOMAIN-CONTAINING PROTEIN-RELATED"/>
    <property type="match status" value="1"/>
</dbReference>
<dbReference type="InterPro" id="IPR050261">
    <property type="entry name" value="FrsA_esterase"/>
</dbReference>
<dbReference type="RefSeq" id="WP_114743993.1">
    <property type="nucleotide sequence ID" value="NZ_QQAY01000001.1"/>
</dbReference>
<dbReference type="EMBL" id="QQAY01000001">
    <property type="protein sequence ID" value="RDI47792.1"/>
    <property type="molecule type" value="Genomic_DNA"/>
</dbReference>
<accession>A0A370GVV6</accession>
<dbReference type="GO" id="GO:0006508">
    <property type="term" value="P:proteolysis"/>
    <property type="evidence" value="ECO:0007669"/>
    <property type="project" value="InterPro"/>
</dbReference>
<dbReference type="AlphaFoldDB" id="A0A370GVV6"/>
<organism evidence="3 4">
    <name type="scientific">Falsibacillus pallidus</name>
    <dbReference type="NCBI Taxonomy" id="493781"/>
    <lineage>
        <taxon>Bacteria</taxon>
        <taxon>Bacillati</taxon>
        <taxon>Bacillota</taxon>
        <taxon>Bacilli</taxon>
        <taxon>Bacillales</taxon>
        <taxon>Bacillaceae</taxon>
        <taxon>Falsibacillus</taxon>
    </lineage>
</organism>
<feature type="domain" description="Peptidase S9 prolyl oligopeptidase catalytic" evidence="2">
    <location>
        <begin position="47"/>
        <end position="255"/>
    </location>
</feature>
<evidence type="ECO:0000313" key="4">
    <source>
        <dbReference type="Proteomes" id="UP000255326"/>
    </source>
</evidence>
<evidence type="ECO:0000313" key="3">
    <source>
        <dbReference type="EMBL" id="RDI47792.1"/>
    </source>
</evidence>
<sequence>MIQISQEYVQNIPLLHVVETEKAQDRLPTVFFLHGFTSAKEHNLHYAYLMAQKGFRVLMPEAYGHGERIDGVDPSKNSHQFWRMVIQTIEELKVLREAFTVKGLIDENRIGLAGTSMGAIASLGALSQYDWIKTAVSLMGNASYEELAKGQIEYLKQNNIELPLDDNQLEEQFQILRKYDLSSQVDKLNGRPILFWHGKRDPVVPFEPTYRFYQSIQSEYKGKEEYLQFIIDEKADHKVSREGLLKTAEWFDKHL</sequence>
<dbReference type="GO" id="GO:0008236">
    <property type="term" value="F:serine-type peptidase activity"/>
    <property type="evidence" value="ECO:0007669"/>
    <property type="project" value="InterPro"/>
</dbReference>
<proteinExistence type="predicted"/>
<dbReference type="GO" id="GO:0052689">
    <property type="term" value="F:carboxylic ester hydrolase activity"/>
    <property type="evidence" value="ECO:0007669"/>
    <property type="project" value="UniProtKB-ARBA"/>
</dbReference>
<comment type="caution">
    <text evidence="3">The sequence shown here is derived from an EMBL/GenBank/DDBJ whole genome shotgun (WGS) entry which is preliminary data.</text>
</comment>
<dbReference type="OrthoDB" id="31158at2"/>